<dbReference type="AlphaFoldDB" id="A0A095UW48"/>
<dbReference type="Proteomes" id="UP000029554">
    <property type="component" value="Unassembled WGS sequence"/>
</dbReference>
<dbReference type="eggNOG" id="ENOG5032SIN">
    <property type="taxonomic scope" value="Bacteria"/>
</dbReference>
<dbReference type="STRING" id="1453498.LG45_15245"/>
<accession>A0A095UW48</accession>
<gene>
    <name evidence="1" type="ORF">LG45_15245</name>
</gene>
<name>A0A095UW48_9FLAO</name>
<dbReference type="RefSeq" id="WP_035128605.1">
    <property type="nucleotide sequence ID" value="NZ_JRHH01000006.1"/>
</dbReference>
<organism evidence="1 2">
    <name type="scientific">Flavobacterium aquatile LMG 4008 = ATCC 11947</name>
    <dbReference type="NCBI Taxonomy" id="1453498"/>
    <lineage>
        <taxon>Bacteria</taxon>
        <taxon>Pseudomonadati</taxon>
        <taxon>Bacteroidota</taxon>
        <taxon>Flavobacteriia</taxon>
        <taxon>Flavobacteriales</taxon>
        <taxon>Flavobacteriaceae</taxon>
        <taxon>Flavobacterium</taxon>
    </lineage>
</organism>
<dbReference type="OrthoDB" id="1442602at2"/>
<keyword evidence="2" id="KW-1185">Reference proteome</keyword>
<protein>
    <submittedName>
        <fullName evidence="1">Ribonuclease Z</fullName>
    </submittedName>
</protein>
<comment type="caution">
    <text evidence="1">The sequence shown here is derived from an EMBL/GenBank/DDBJ whole genome shotgun (WGS) entry which is preliminary data.</text>
</comment>
<sequence length="110" mass="12440">MKVDQKGHTTTIKDTQGDVNAFLEKITHEHNSFKNQNLIIDITHDKGITVKDIKSFSELSKVHRKGKKSFVIVADGIDFNDVPVKIIAVPSLQEAHDIIEMEEIERDLGF</sequence>
<evidence type="ECO:0000313" key="1">
    <source>
        <dbReference type="EMBL" id="KGD66790.1"/>
    </source>
</evidence>
<proteinExistence type="predicted"/>
<dbReference type="EMBL" id="JRHH01000006">
    <property type="protein sequence ID" value="KGD66790.1"/>
    <property type="molecule type" value="Genomic_DNA"/>
</dbReference>
<evidence type="ECO:0000313" key="2">
    <source>
        <dbReference type="Proteomes" id="UP000029554"/>
    </source>
</evidence>
<reference evidence="1 2" key="1">
    <citation type="submission" date="2014-09" db="EMBL/GenBank/DDBJ databases">
        <title>Whole Genome Shotgun of Flavobacterium aquatile LMG 4008.</title>
        <authorList>
            <person name="Gale A.N."/>
            <person name="Pipes S.E."/>
            <person name="Newman J.D."/>
        </authorList>
    </citation>
    <scope>NUCLEOTIDE SEQUENCE [LARGE SCALE GENOMIC DNA]</scope>
    <source>
        <strain evidence="1 2">LMG 4008</strain>
    </source>
</reference>